<dbReference type="OrthoDB" id="406368at2759"/>
<dbReference type="AlphaFoldDB" id="A0DQN7"/>
<dbReference type="KEGG" id="ptm:GSPATT00002754001"/>
<dbReference type="PANTHER" id="PTHR21580">
    <property type="entry name" value="SHIPPO-1-RELATED"/>
    <property type="match status" value="1"/>
</dbReference>
<dbReference type="Pfam" id="PF07004">
    <property type="entry name" value="SHIPPO-rpt"/>
    <property type="match status" value="6"/>
</dbReference>
<sequence>MSNFTQSFHGASSFGIGQRLNIFTQKQSSPSPHQYTIQSTLSSSASKFGKSLRTQLINDTPSVGKYELEQENVSTSFNVLQNRKLKITIKGKRKQEKVSSIVGPGSYTIEPPKSNKKYGFGDRFLMTYETEVPGPNQYHLSSNGLKSSINKKNGFMLSSSKQDSIYPRSLTPAPGQYDSQFTQYSTNQTFSKAPREPQYLDTPGPGSYHYEQKEAKGFSFLAKYKPHDPSNYPGPGTYDVQDKLKGSGTIKFNSILRQTIFGQIREESPGPGTYNYDSLTQKSKGTKFKKSPKLYDYSNKIPGPGAYESKISTLQTQGGVMGKLYRSKRICTTPGPGQYDLDQSFDDKLLKINRWSKSKRFQDERNDYIGPGKYEIDRSLMKTGVSFTKQKHNRDKIQKQLFESPGPGHYLIDSELGYIPEYLIKQK</sequence>
<reference evidence="1 2" key="1">
    <citation type="journal article" date="2006" name="Nature">
        <title>Global trends of whole-genome duplications revealed by the ciliate Paramecium tetraurelia.</title>
        <authorList>
            <consortium name="Genoscope"/>
            <person name="Aury J.-M."/>
            <person name="Jaillon O."/>
            <person name="Duret L."/>
            <person name="Noel B."/>
            <person name="Jubin C."/>
            <person name="Porcel B.M."/>
            <person name="Segurens B."/>
            <person name="Daubin V."/>
            <person name="Anthouard V."/>
            <person name="Aiach N."/>
            <person name="Arnaiz O."/>
            <person name="Billaut A."/>
            <person name="Beisson J."/>
            <person name="Blanc I."/>
            <person name="Bouhouche K."/>
            <person name="Camara F."/>
            <person name="Duharcourt S."/>
            <person name="Guigo R."/>
            <person name="Gogendeau D."/>
            <person name="Katinka M."/>
            <person name="Keller A.-M."/>
            <person name="Kissmehl R."/>
            <person name="Klotz C."/>
            <person name="Koll F."/>
            <person name="Le Moue A."/>
            <person name="Lepere C."/>
            <person name="Malinsky S."/>
            <person name="Nowacki M."/>
            <person name="Nowak J.K."/>
            <person name="Plattner H."/>
            <person name="Poulain J."/>
            <person name="Ruiz F."/>
            <person name="Serrano V."/>
            <person name="Zagulski M."/>
            <person name="Dessen P."/>
            <person name="Betermier M."/>
            <person name="Weissenbach J."/>
            <person name="Scarpelli C."/>
            <person name="Schachter V."/>
            <person name="Sperling L."/>
            <person name="Meyer E."/>
            <person name="Cohen J."/>
            <person name="Wincker P."/>
        </authorList>
    </citation>
    <scope>NUCLEOTIDE SEQUENCE [LARGE SCALE GENOMIC DNA]</scope>
    <source>
        <strain evidence="1 2">Stock d4-2</strain>
    </source>
</reference>
<evidence type="ECO:0008006" key="3">
    <source>
        <dbReference type="Google" id="ProtNLM"/>
    </source>
</evidence>
<protein>
    <recommendedName>
        <fullName evidence="3">Sperm-tail PG-rich repeat protein</fullName>
    </recommendedName>
</protein>
<proteinExistence type="predicted"/>
<evidence type="ECO:0000313" key="1">
    <source>
        <dbReference type="EMBL" id="CAK85354.1"/>
    </source>
</evidence>
<dbReference type="EMBL" id="CT868540">
    <property type="protein sequence ID" value="CAK85354.1"/>
    <property type="molecule type" value="Genomic_DNA"/>
</dbReference>
<dbReference type="PANTHER" id="PTHR21580:SF28">
    <property type="entry name" value="BOREALIN N-TERMINAL DOMAIN-CONTAINING PROTEIN-RELATED"/>
    <property type="match status" value="1"/>
</dbReference>
<evidence type="ECO:0000313" key="2">
    <source>
        <dbReference type="Proteomes" id="UP000000600"/>
    </source>
</evidence>
<dbReference type="HOGENOM" id="CLU_052114_0_0_1"/>
<gene>
    <name evidence="1" type="ORF">GSPATT00002754001</name>
</gene>
<dbReference type="Proteomes" id="UP000000600">
    <property type="component" value="Unassembled WGS sequence"/>
</dbReference>
<dbReference type="InParanoid" id="A0DQN7"/>
<keyword evidence="2" id="KW-1185">Reference proteome</keyword>
<dbReference type="OMA" id="YRSKRIC"/>
<dbReference type="InterPro" id="IPR010736">
    <property type="entry name" value="SHIPPO-rpt"/>
</dbReference>
<organism evidence="1 2">
    <name type="scientific">Paramecium tetraurelia</name>
    <dbReference type="NCBI Taxonomy" id="5888"/>
    <lineage>
        <taxon>Eukaryota</taxon>
        <taxon>Sar</taxon>
        <taxon>Alveolata</taxon>
        <taxon>Ciliophora</taxon>
        <taxon>Intramacronucleata</taxon>
        <taxon>Oligohymenophorea</taxon>
        <taxon>Peniculida</taxon>
        <taxon>Parameciidae</taxon>
        <taxon>Paramecium</taxon>
    </lineage>
</organism>
<accession>A0DQN7</accession>
<dbReference type="InterPro" id="IPR051291">
    <property type="entry name" value="CIMAP"/>
</dbReference>
<dbReference type="RefSeq" id="XP_001452751.1">
    <property type="nucleotide sequence ID" value="XM_001452714.1"/>
</dbReference>
<dbReference type="GeneID" id="5038536"/>
<name>A0DQN7_PARTE</name>